<evidence type="ECO:0000313" key="3">
    <source>
        <dbReference type="Proteomes" id="UP000480178"/>
    </source>
</evidence>
<name>A0A6C0GHH0_9BACT</name>
<evidence type="ECO:0000313" key="2">
    <source>
        <dbReference type="EMBL" id="QHT67150.1"/>
    </source>
</evidence>
<dbReference type="SUPFAM" id="SSF50630">
    <property type="entry name" value="Acid proteases"/>
    <property type="match status" value="1"/>
</dbReference>
<sequence>MTKISVKNVIGRKDLIDFPQLGLENIEAKIDTGAYTSAIHCSQIKFIRKKGIRKISFHILGTHQVGVGHRKFTTADFKEKKIRSSFGHVEKRFVIKTKIKLFDRVIRAEFSLSDRTEMRFPVLLGRKLLKNKFVVDVSLYNLSYNQKTSQL</sequence>
<protein>
    <submittedName>
        <fullName evidence="2">ATP-dependent zinc protease</fullName>
    </submittedName>
</protein>
<accession>A0A6C0GHH0</accession>
<keyword evidence="3" id="KW-1185">Reference proteome</keyword>
<dbReference type="PANTHER" id="PTHR38037:SF2">
    <property type="entry name" value="ATP-DEPENDENT ZINC PROTEASE DOMAIN-CONTAINING PROTEIN-RELATED"/>
    <property type="match status" value="1"/>
</dbReference>
<dbReference type="Gene3D" id="2.40.70.10">
    <property type="entry name" value="Acid Proteases"/>
    <property type="match status" value="1"/>
</dbReference>
<organism evidence="2 3">
    <name type="scientific">Rhodocytophaga rosea</name>
    <dbReference type="NCBI Taxonomy" id="2704465"/>
    <lineage>
        <taxon>Bacteria</taxon>
        <taxon>Pseudomonadati</taxon>
        <taxon>Bacteroidota</taxon>
        <taxon>Cytophagia</taxon>
        <taxon>Cytophagales</taxon>
        <taxon>Rhodocytophagaceae</taxon>
        <taxon>Rhodocytophaga</taxon>
    </lineage>
</organism>
<dbReference type="PANTHER" id="PTHR38037">
    <property type="entry name" value="ZN_PROTEASE DOMAIN-CONTAINING PROTEIN"/>
    <property type="match status" value="1"/>
</dbReference>
<dbReference type="GO" id="GO:0008233">
    <property type="term" value="F:peptidase activity"/>
    <property type="evidence" value="ECO:0007669"/>
    <property type="project" value="UniProtKB-KW"/>
</dbReference>
<dbReference type="Pfam" id="PF05618">
    <property type="entry name" value="Zn_protease"/>
    <property type="match status" value="1"/>
</dbReference>
<keyword evidence="2" id="KW-0645">Protease</keyword>
<keyword evidence="2" id="KW-0378">Hydrolase</keyword>
<dbReference type="RefSeq" id="WP_162443193.1">
    <property type="nucleotide sequence ID" value="NZ_CP048222.1"/>
</dbReference>
<dbReference type="AlphaFoldDB" id="A0A6C0GHH0"/>
<dbReference type="KEGG" id="rhoz:GXP67_11080"/>
<gene>
    <name evidence="2" type="ORF">GXP67_11080</name>
</gene>
<dbReference type="EMBL" id="CP048222">
    <property type="protein sequence ID" value="QHT67150.1"/>
    <property type="molecule type" value="Genomic_DNA"/>
</dbReference>
<feature type="domain" description="Retropepsin-like aspartic endopeptidase" evidence="1">
    <location>
        <begin position="10"/>
        <end position="140"/>
    </location>
</feature>
<dbReference type="GO" id="GO:0006508">
    <property type="term" value="P:proteolysis"/>
    <property type="evidence" value="ECO:0007669"/>
    <property type="project" value="UniProtKB-KW"/>
</dbReference>
<evidence type="ECO:0000259" key="1">
    <source>
        <dbReference type="Pfam" id="PF05618"/>
    </source>
</evidence>
<dbReference type="InterPro" id="IPR021109">
    <property type="entry name" value="Peptidase_aspartic_dom_sf"/>
</dbReference>
<dbReference type="InterPro" id="IPR008503">
    <property type="entry name" value="Asp_endopeptidase"/>
</dbReference>
<proteinExistence type="predicted"/>
<dbReference type="Proteomes" id="UP000480178">
    <property type="component" value="Chromosome"/>
</dbReference>
<reference evidence="2 3" key="1">
    <citation type="submission" date="2020-01" db="EMBL/GenBank/DDBJ databases">
        <authorList>
            <person name="Kim M.K."/>
        </authorList>
    </citation>
    <scope>NUCLEOTIDE SEQUENCE [LARGE SCALE GENOMIC DNA]</scope>
    <source>
        <strain evidence="2 3">172606-1</strain>
    </source>
</reference>